<feature type="domain" description="HTH marR-type" evidence="2">
    <location>
        <begin position="38"/>
        <end position="137"/>
    </location>
</feature>
<dbReference type="PANTHER" id="PTHR33164">
    <property type="entry name" value="TRANSCRIPTIONAL REGULATOR, MARR FAMILY"/>
    <property type="match status" value="1"/>
</dbReference>
<dbReference type="Pfam" id="PF12802">
    <property type="entry name" value="MarR_2"/>
    <property type="match status" value="1"/>
</dbReference>
<keyword evidence="5" id="KW-1185">Reference proteome</keyword>
<sequence>MTSKHRVNARMDSKTPPLLPRFLRAIYWFDEALRASQELQGQTPVTRAQGMLLINIALGERRPTRLARTMGVTKQAVSLMLGDLTAAGYIFIKPDPEDARASLIEFSPQGQTELENIFATLEHLEDHLATVLGQDRMSVLRAALGMDWGTPPALGSKEAHTPDATESAIQKK</sequence>
<organism evidence="4 6">
    <name type="scientific">Agrobacterium vitis</name>
    <name type="common">Rhizobium vitis</name>
    <dbReference type="NCBI Taxonomy" id="373"/>
    <lineage>
        <taxon>Bacteria</taxon>
        <taxon>Pseudomonadati</taxon>
        <taxon>Pseudomonadota</taxon>
        <taxon>Alphaproteobacteria</taxon>
        <taxon>Hyphomicrobiales</taxon>
        <taxon>Rhizobiaceae</taxon>
        <taxon>Rhizobium/Agrobacterium group</taxon>
        <taxon>Agrobacterium</taxon>
    </lineage>
</organism>
<dbReference type="SUPFAM" id="SSF46785">
    <property type="entry name" value="Winged helix' DNA-binding domain"/>
    <property type="match status" value="1"/>
</dbReference>
<dbReference type="EMBL" id="MBFA02000031">
    <property type="protein sequence ID" value="MUP13312.1"/>
    <property type="molecule type" value="Genomic_DNA"/>
</dbReference>
<evidence type="ECO:0000313" key="4">
    <source>
        <dbReference type="EMBL" id="MUP13312.1"/>
    </source>
</evidence>
<dbReference type="InterPro" id="IPR036388">
    <property type="entry name" value="WH-like_DNA-bd_sf"/>
</dbReference>
<dbReference type="Proteomes" id="UP000179536">
    <property type="component" value="Unassembled WGS sequence"/>
</dbReference>
<dbReference type="PANTHER" id="PTHR33164:SF102">
    <property type="entry name" value="TRANSCRIPTIONAL REGULATORY PROTEIN"/>
    <property type="match status" value="1"/>
</dbReference>
<name>A0ABD6HGM0_AGRVI</name>
<comment type="caution">
    <text evidence="4">The sequence shown here is derived from an EMBL/GenBank/DDBJ whole genome shotgun (WGS) entry which is preliminary data.</text>
</comment>
<dbReference type="GO" id="GO:0006355">
    <property type="term" value="P:regulation of DNA-templated transcription"/>
    <property type="evidence" value="ECO:0007669"/>
    <property type="project" value="UniProtKB-ARBA"/>
</dbReference>
<dbReference type="InterPro" id="IPR000835">
    <property type="entry name" value="HTH_MarR-typ"/>
</dbReference>
<reference evidence="5 6" key="1">
    <citation type="submission" date="2019-11" db="EMBL/GenBank/DDBJ databases">
        <title>Whole-genome sequencing of Allorhizobium vitis.</title>
        <authorList>
            <person name="Gan H.M."/>
            <person name="Savka M.A."/>
        </authorList>
    </citation>
    <scope>NUCLEOTIDE SEQUENCE [LARGE SCALE GENOMIC DNA]</scope>
    <source>
        <strain evidence="4 6">RF2/1</strain>
        <strain evidence="3 5">T1/7</strain>
    </source>
</reference>
<dbReference type="AlphaFoldDB" id="A0ABD6HGM0"/>
<dbReference type="Gene3D" id="1.10.10.10">
    <property type="entry name" value="Winged helix-like DNA-binding domain superfamily/Winged helix DNA-binding domain"/>
    <property type="match status" value="1"/>
</dbReference>
<dbReference type="EMBL" id="MBFE02000039">
    <property type="protein sequence ID" value="MUO45513.1"/>
    <property type="molecule type" value="Genomic_DNA"/>
</dbReference>
<evidence type="ECO:0000313" key="6">
    <source>
        <dbReference type="Proteomes" id="UP000179536"/>
    </source>
</evidence>
<evidence type="ECO:0000313" key="5">
    <source>
        <dbReference type="Proteomes" id="UP000179454"/>
    </source>
</evidence>
<dbReference type="Proteomes" id="UP000179454">
    <property type="component" value="Unassembled WGS sequence"/>
</dbReference>
<dbReference type="InterPro" id="IPR039422">
    <property type="entry name" value="MarR/SlyA-like"/>
</dbReference>
<gene>
    <name evidence="4" type="ORF">BBK91_026095</name>
    <name evidence="3" type="ORF">BBL17_027535</name>
</gene>
<protein>
    <submittedName>
        <fullName evidence="4">MarR family transcriptional regulator</fullName>
    </submittedName>
</protein>
<evidence type="ECO:0000259" key="2">
    <source>
        <dbReference type="SMART" id="SM00347"/>
    </source>
</evidence>
<evidence type="ECO:0000256" key="1">
    <source>
        <dbReference type="SAM" id="MobiDB-lite"/>
    </source>
</evidence>
<feature type="region of interest" description="Disordered" evidence="1">
    <location>
        <begin position="151"/>
        <end position="172"/>
    </location>
</feature>
<proteinExistence type="predicted"/>
<accession>A0ABD6HGM0</accession>
<dbReference type="InterPro" id="IPR036390">
    <property type="entry name" value="WH_DNA-bd_sf"/>
</dbReference>
<evidence type="ECO:0000313" key="3">
    <source>
        <dbReference type="EMBL" id="MUO45513.1"/>
    </source>
</evidence>
<dbReference type="SMART" id="SM00347">
    <property type="entry name" value="HTH_MARR"/>
    <property type="match status" value="1"/>
</dbReference>